<protein>
    <submittedName>
        <fullName evidence="4">Beta-tubulin cofactor d</fullName>
    </submittedName>
</protein>
<dbReference type="PANTHER" id="PTHR12658">
    <property type="entry name" value="BETA-TUBULIN COFACTOR D"/>
    <property type="match status" value="1"/>
</dbReference>
<evidence type="ECO:0000259" key="3">
    <source>
        <dbReference type="Pfam" id="PF25767"/>
    </source>
</evidence>
<name>C5FR38_ARTOC</name>
<evidence type="ECO:0000313" key="5">
    <source>
        <dbReference type="Proteomes" id="UP000002035"/>
    </source>
</evidence>
<accession>C5FR38</accession>
<dbReference type="eggNOG" id="KOG1943">
    <property type="taxonomic scope" value="Eukaryota"/>
</dbReference>
<evidence type="ECO:0000313" key="4">
    <source>
        <dbReference type="EMBL" id="EEQ32341.1"/>
    </source>
</evidence>
<dbReference type="InterPro" id="IPR033162">
    <property type="entry name" value="TBCD"/>
</dbReference>
<dbReference type="Pfam" id="PF12612">
    <property type="entry name" value="TFCD_C"/>
    <property type="match status" value="1"/>
</dbReference>
<reference evidence="5" key="1">
    <citation type="journal article" date="2012" name="MBio">
        <title>Comparative genome analysis of Trichophyton rubrum and related dermatophytes reveals candidate genes involved in infection.</title>
        <authorList>
            <person name="Martinez D.A."/>
            <person name="Oliver B.G."/>
            <person name="Graeser Y."/>
            <person name="Goldberg J.M."/>
            <person name="Li W."/>
            <person name="Martinez-Rossi N.M."/>
            <person name="Monod M."/>
            <person name="Shelest E."/>
            <person name="Barton R.C."/>
            <person name="Birch E."/>
            <person name="Brakhage A.A."/>
            <person name="Chen Z."/>
            <person name="Gurr S.J."/>
            <person name="Heiman D."/>
            <person name="Heitman J."/>
            <person name="Kosti I."/>
            <person name="Rossi A."/>
            <person name="Saif S."/>
            <person name="Samalova M."/>
            <person name="Saunders C.W."/>
            <person name="Shea T."/>
            <person name="Summerbell R.C."/>
            <person name="Xu J."/>
            <person name="Young S."/>
            <person name="Zeng Q."/>
            <person name="Birren B.W."/>
            <person name="Cuomo C.A."/>
            <person name="White T.C."/>
        </authorList>
    </citation>
    <scope>NUCLEOTIDE SEQUENCE [LARGE SCALE GENOMIC DNA]</scope>
    <source>
        <strain evidence="5">ATCC MYA-4605 / CBS 113480</strain>
    </source>
</reference>
<dbReference type="HOGENOM" id="CLU_003043_3_0_1"/>
<dbReference type="InterPro" id="IPR058033">
    <property type="entry name" value="ARM_TBCD_2nd"/>
</dbReference>
<dbReference type="EMBL" id="DS995705">
    <property type="protein sequence ID" value="EEQ32341.1"/>
    <property type="molecule type" value="Genomic_DNA"/>
</dbReference>
<organism evidence="4 5">
    <name type="scientific">Arthroderma otae (strain ATCC MYA-4605 / CBS 113480)</name>
    <name type="common">Microsporum canis</name>
    <dbReference type="NCBI Taxonomy" id="554155"/>
    <lineage>
        <taxon>Eukaryota</taxon>
        <taxon>Fungi</taxon>
        <taxon>Dikarya</taxon>
        <taxon>Ascomycota</taxon>
        <taxon>Pezizomycotina</taxon>
        <taxon>Eurotiomycetes</taxon>
        <taxon>Eurotiomycetidae</taxon>
        <taxon>Onygenales</taxon>
        <taxon>Arthrodermataceae</taxon>
        <taxon>Microsporum</taxon>
    </lineage>
</organism>
<dbReference type="PANTHER" id="PTHR12658:SF0">
    <property type="entry name" value="TUBULIN-SPECIFIC CHAPERONE D"/>
    <property type="match status" value="1"/>
</dbReference>
<dbReference type="Gene3D" id="1.25.10.10">
    <property type="entry name" value="Leucine-rich Repeat Variant"/>
    <property type="match status" value="1"/>
</dbReference>
<keyword evidence="5" id="KW-1185">Reference proteome</keyword>
<dbReference type="GO" id="GO:0048487">
    <property type="term" value="F:beta-tubulin binding"/>
    <property type="evidence" value="ECO:0007669"/>
    <property type="project" value="InterPro"/>
</dbReference>
<dbReference type="InterPro" id="IPR022577">
    <property type="entry name" value="TBCD_C"/>
</dbReference>
<dbReference type="GO" id="GO:0007023">
    <property type="term" value="P:post-chaperonin tubulin folding pathway"/>
    <property type="evidence" value="ECO:0007669"/>
    <property type="project" value="InterPro"/>
</dbReference>
<sequence>MDATHDRDIELQRASGELIEEFRTKLPPLLWKHHGSEKRVVHRWAKAAKVEKLVLLLDPFQEWPQLLDPHLNWVLTHLTDAFLSYLFCHKQSYASTVRIRESGLMHPLTRAICKIIYTLCKVRGPKVISQFFNNEPKYLEPMLSIFIEWDTIVSVDIDSSTRTGQGLPLNWEERYVMLLWLSHLLLVPFDLSSISSENISIPHENLSVLSGLPTKTPKIALSVLSVALKYLVLPGKEREGAILVLSRLALRRDMQQLGILDSLVKWALGYLKPSDGTPAPSTFTCIGLLSFIAKLGTLAQVEDIAPYVIPIFNQILGLSSGSSEVSVTIQSSASTRKLLTKILREMTNLALTLEARSDLIHISSDEVSTVLEDTIDYLLLAVGDKDTPVRFAASKALSMIALKLDPDLGADIIDAVIGALEEDVLYEKENGALVSKEKAESMPDGLIVRNVKSVDAQKWHGLMLTLGHLLFRRSPPIDRLSQLLHYLISGLTFEQRSSTGASIGVTVRDVSCFGIWSLARKYSTKELESVKACTMEAKHKTILRSLAIELVSSACLDPSEGISIVQIVDYHSVARREIAMTEVSMATARLDNVYWSPLIGGLLQWRGIGAPDPKSRRTAASAIGELSLQMSYNGIGTVLDRIMHILSSSPTNSVETRHGAFLALSATIDAFIRYRTNDNDTPDDFIPLVDVSQQIHQLWMVFDSPLEPSVESLTLQSFRPDLTAEACSRLISSLARSYATLSDSPTGPRSLLFNSDLLEKVISVLMLCVQRSDDEPVEASSQAVSDLFTLLSLERKSTIIHGWLNSIGSNRKKTTGRGQIAALGAAYRHFPLSGSERKHILDELVRCTEPEEIVIIKRVSAVDCIITGVLPHIDNTDQIENHIEVLLNDYTTDNRGDVGSLIRTEAIGGVCVLLESHLKGAAKASNLHSIMKHVMRLAAEKLDKVRFKAWKCFQIFWESDGSLPPLKRKFDHFSEVSTADYFSQLATLLQVDWLRLPLIKGLITSLTAGADSLINSSRAALVEFINSQDDDPKCYLCRELFRDLLTILEENIANDRYSIPTVEAFAFLLENCFVPEMLELDSEHLKKLFRLVQKSHFKSTNIPRIEAALKVTMRRDATSKMINMLLHPYPKIRVLASEYLFTQTENSLLKTQDWMWPPKHLKLIVDSLRQIVVP</sequence>
<dbReference type="VEuPathDB" id="FungiDB:MCYG_05160"/>
<dbReference type="STRING" id="554155.C5FR38"/>
<dbReference type="InterPro" id="IPR016024">
    <property type="entry name" value="ARM-type_fold"/>
</dbReference>
<proteinExistence type="predicted"/>
<dbReference type="AlphaFoldDB" id="C5FR38"/>
<evidence type="ECO:0000256" key="1">
    <source>
        <dbReference type="ARBA" id="ARBA00023186"/>
    </source>
</evidence>
<dbReference type="GO" id="GO:0007021">
    <property type="term" value="P:tubulin complex assembly"/>
    <property type="evidence" value="ECO:0007669"/>
    <property type="project" value="InterPro"/>
</dbReference>
<feature type="domain" description="Tubulin-folding cofactor D C-terminal" evidence="2">
    <location>
        <begin position="928"/>
        <end position="1104"/>
    </location>
</feature>
<dbReference type="InterPro" id="IPR011989">
    <property type="entry name" value="ARM-like"/>
</dbReference>
<evidence type="ECO:0000259" key="2">
    <source>
        <dbReference type="Pfam" id="PF12612"/>
    </source>
</evidence>
<dbReference type="Pfam" id="PF23579">
    <property type="entry name" value="ARM_TBCD"/>
    <property type="match status" value="1"/>
</dbReference>
<keyword evidence="1" id="KW-0143">Chaperone</keyword>
<dbReference type="OMA" id="EPHEAWH"/>
<feature type="domain" description="Tubulin-folding cofactor D ARM repeats" evidence="3">
    <location>
        <begin position="454"/>
        <end position="530"/>
    </location>
</feature>
<dbReference type="OrthoDB" id="10253476at2759"/>
<dbReference type="Pfam" id="PF25767">
    <property type="entry name" value="ARM_TBCD_2nd"/>
    <property type="match status" value="1"/>
</dbReference>
<dbReference type="Proteomes" id="UP000002035">
    <property type="component" value="Unassembled WGS sequence"/>
</dbReference>
<dbReference type="GeneID" id="9230247"/>
<dbReference type="RefSeq" id="XP_002845291.1">
    <property type="nucleotide sequence ID" value="XM_002845245.1"/>
</dbReference>
<dbReference type="GO" id="GO:0005096">
    <property type="term" value="F:GTPase activator activity"/>
    <property type="evidence" value="ECO:0007669"/>
    <property type="project" value="InterPro"/>
</dbReference>
<dbReference type="SUPFAM" id="SSF48371">
    <property type="entry name" value="ARM repeat"/>
    <property type="match status" value="2"/>
</dbReference>
<dbReference type="GO" id="GO:0000226">
    <property type="term" value="P:microtubule cytoskeleton organization"/>
    <property type="evidence" value="ECO:0007669"/>
    <property type="project" value="TreeGrafter"/>
</dbReference>
<gene>
    <name evidence="4" type="ORF">MCYG_05160</name>
</gene>